<keyword evidence="3" id="KW-1185">Reference proteome</keyword>
<dbReference type="Proteomes" id="UP000073492">
    <property type="component" value="Unassembled WGS sequence"/>
</dbReference>
<reference evidence="2 3" key="1">
    <citation type="submission" date="2015-07" db="EMBL/GenBank/DDBJ databases">
        <title>Comparative genomics of the Sigatoka disease complex on banana suggests a link between parallel evolutionary changes in Pseudocercospora fijiensis and Pseudocercospora eumusae and increased virulence on the banana host.</title>
        <authorList>
            <person name="Chang T.-C."/>
            <person name="Salvucci A."/>
            <person name="Crous P.W."/>
            <person name="Stergiopoulos I."/>
        </authorList>
    </citation>
    <scope>NUCLEOTIDE SEQUENCE [LARGE SCALE GENOMIC DNA]</scope>
    <source>
        <strain evidence="2 3">CBS 116634</strain>
    </source>
</reference>
<accession>A0A139I3U2</accession>
<evidence type="ECO:0000256" key="1">
    <source>
        <dbReference type="SAM" id="MobiDB-lite"/>
    </source>
</evidence>
<evidence type="ECO:0000313" key="2">
    <source>
        <dbReference type="EMBL" id="KXT09232.1"/>
    </source>
</evidence>
<name>A0A139I3U2_9PEZI</name>
<organism evidence="2 3">
    <name type="scientific">Pseudocercospora musae</name>
    <dbReference type="NCBI Taxonomy" id="113226"/>
    <lineage>
        <taxon>Eukaryota</taxon>
        <taxon>Fungi</taxon>
        <taxon>Dikarya</taxon>
        <taxon>Ascomycota</taxon>
        <taxon>Pezizomycotina</taxon>
        <taxon>Dothideomycetes</taxon>
        <taxon>Dothideomycetidae</taxon>
        <taxon>Mycosphaerellales</taxon>
        <taxon>Mycosphaerellaceae</taxon>
        <taxon>Pseudocercospora</taxon>
    </lineage>
</organism>
<sequence>MDDKTGPKLNTTAEGNQRPPDLCSAGLFRNASRLTCSQISIPISSARQITSMLLTKTEDYTPRYLVTERRASSAYV</sequence>
<gene>
    <name evidence="2" type="ORF">AC579_3504</name>
</gene>
<protein>
    <submittedName>
        <fullName evidence="2">Uncharacterized protein</fullName>
    </submittedName>
</protein>
<evidence type="ECO:0000313" key="3">
    <source>
        <dbReference type="Proteomes" id="UP000073492"/>
    </source>
</evidence>
<feature type="region of interest" description="Disordered" evidence="1">
    <location>
        <begin position="1"/>
        <end position="21"/>
    </location>
</feature>
<dbReference type="AlphaFoldDB" id="A0A139I3U2"/>
<proteinExistence type="predicted"/>
<comment type="caution">
    <text evidence="2">The sequence shown here is derived from an EMBL/GenBank/DDBJ whole genome shotgun (WGS) entry which is preliminary data.</text>
</comment>
<dbReference type="EMBL" id="LFZO01000361">
    <property type="protein sequence ID" value="KXT09232.1"/>
    <property type="molecule type" value="Genomic_DNA"/>
</dbReference>